<sequence length="214" mass="22857">MDMQRTRPRMRPERPPKRSTRPTRSALATRSAKPAILRGRLYDVISAATRVGVGWVFAEYGLALRGQEGLVAERLSDAGMPVAAFAAPLAPALLVALSVAFAVGLLTWLTGPLLALSAVIGTLTVGAAHLSPFGSWGATALVTAVCVLMAVGGGRWSWDYLVLSPRPSAPRPVRRRAPSTTQGKAPAISPRRPEHAPPLLYPVEQAAQQRPYRL</sequence>
<keyword evidence="2" id="KW-0812">Transmembrane</keyword>
<keyword evidence="2" id="KW-0472">Membrane</keyword>
<feature type="region of interest" description="Disordered" evidence="1">
    <location>
        <begin position="1"/>
        <end position="26"/>
    </location>
</feature>
<keyword evidence="2" id="KW-1133">Transmembrane helix</keyword>
<evidence type="ECO:0000256" key="1">
    <source>
        <dbReference type="SAM" id="MobiDB-lite"/>
    </source>
</evidence>
<keyword evidence="4" id="KW-1185">Reference proteome</keyword>
<evidence type="ECO:0000313" key="3">
    <source>
        <dbReference type="EMBL" id="USY18541.1"/>
    </source>
</evidence>
<evidence type="ECO:0000313" key="4">
    <source>
        <dbReference type="Proteomes" id="UP001055940"/>
    </source>
</evidence>
<accession>A0ABY5D2E8</accession>
<gene>
    <name evidence="3" type="ORF">NE857_25040</name>
</gene>
<protein>
    <submittedName>
        <fullName evidence="3">DoxX family protein</fullName>
    </submittedName>
</protein>
<dbReference type="EMBL" id="CP099837">
    <property type="protein sequence ID" value="USY18541.1"/>
    <property type="molecule type" value="Genomic_DNA"/>
</dbReference>
<feature type="transmembrane region" description="Helical" evidence="2">
    <location>
        <begin position="136"/>
        <end position="158"/>
    </location>
</feature>
<feature type="transmembrane region" description="Helical" evidence="2">
    <location>
        <begin position="41"/>
        <end position="62"/>
    </location>
</feature>
<organism evidence="3 4">
    <name type="scientific">Nocardiopsis exhalans</name>
    <dbReference type="NCBI Taxonomy" id="163604"/>
    <lineage>
        <taxon>Bacteria</taxon>
        <taxon>Bacillati</taxon>
        <taxon>Actinomycetota</taxon>
        <taxon>Actinomycetes</taxon>
        <taxon>Streptosporangiales</taxon>
        <taxon>Nocardiopsidaceae</taxon>
        <taxon>Nocardiopsis</taxon>
    </lineage>
</organism>
<reference evidence="3" key="1">
    <citation type="submission" date="2022-06" db="EMBL/GenBank/DDBJ databases">
        <authorList>
            <person name="Ping M."/>
        </authorList>
    </citation>
    <scope>NUCLEOTIDE SEQUENCE</scope>
    <source>
        <strain evidence="3">JCM11759T</strain>
    </source>
</reference>
<feature type="transmembrane region" description="Helical" evidence="2">
    <location>
        <begin position="113"/>
        <end position="130"/>
    </location>
</feature>
<evidence type="ECO:0000256" key="2">
    <source>
        <dbReference type="SAM" id="Phobius"/>
    </source>
</evidence>
<name>A0ABY5D2E8_9ACTN</name>
<feature type="region of interest" description="Disordered" evidence="1">
    <location>
        <begin position="168"/>
        <end position="214"/>
    </location>
</feature>
<feature type="transmembrane region" description="Helical" evidence="2">
    <location>
        <begin position="82"/>
        <end position="106"/>
    </location>
</feature>
<dbReference type="Proteomes" id="UP001055940">
    <property type="component" value="Chromosome"/>
</dbReference>
<proteinExistence type="predicted"/>